<keyword evidence="1" id="KW-0001">2Fe-2S</keyword>
<dbReference type="SUPFAM" id="SSF50022">
    <property type="entry name" value="ISP domain"/>
    <property type="match status" value="1"/>
</dbReference>
<proteinExistence type="predicted"/>
<evidence type="ECO:0000256" key="2">
    <source>
        <dbReference type="ARBA" id="ARBA00022723"/>
    </source>
</evidence>
<dbReference type="Pfam" id="PF00355">
    <property type="entry name" value="Rieske"/>
    <property type="match status" value="1"/>
</dbReference>
<evidence type="ECO:0000256" key="1">
    <source>
        <dbReference type="ARBA" id="ARBA00022714"/>
    </source>
</evidence>
<dbReference type="Proteomes" id="UP000321638">
    <property type="component" value="Unassembled WGS sequence"/>
</dbReference>
<dbReference type="EMBL" id="VDUZ01000025">
    <property type="protein sequence ID" value="TXL73502.1"/>
    <property type="molecule type" value="Genomic_DNA"/>
</dbReference>
<dbReference type="GO" id="GO:0016491">
    <property type="term" value="F:oxidoreductase activity"/>
    <property type="evidence" value="ECO:0007669"/>
    <property type="project" value="UniProtKB-KW"/>
</dbReference>
<dbReference type="InterPro" id="IPR036922">
    <property type="entry name" value="Rieske_2Fe-2S_sf"/>
</dbReference>
<dbReference type="Gene3D" id="2.102.10.10">
    <property type="entry name" value="Rieske [2Fe-2S] iron-sulphur domain"/>
    <property type="match status" value="1"/>
</dbReference>
<dbReference type="AlphaFoldDB" id="A0A5C8PI65"/>
<gene>
    <name evidence="7" type="ORF">FHP25_21300</name>
</gene>
<keyword evidence="8" id="KW-1185">Reference proteome</keyword>
<evidence type="ECO:0000313" key="7">
    <source>
        <dbReference type="EMBL" id="TXL73502.1"/>
    </source>
</evidence>
<dbReference type="InterPro" id="IPR050584">
    <property type="entry name" value="Cholesterol_7-desaturase"/>
</dbReference>
<name>A0A5C8PI65_9HYPH</name>
<dbReference type="SUPFAM" id="SSF55961">
    <property type="entry name" value="Bet v1-like"/>
    <property type="match status" value="1"/>
</dbReference>
<reference evidence="7 8" key="1">
    <citation type="submission" date="2019-06" db="EMBL/GenBank/DDBJ databases">
        <title>New taxonomy in bacterial strain CC-CFT640, isolated from vineyard.</title>
        <authorList>
            <person name="Lin S.-Y."/>
            <person name="Tsai C.-F."/>
            <person name="Young C.-C."/>
        </authorList>
    </citation>
    <scope>NUCLEOTIDE SEQUENCE [LARGE SCALE GENOMIC DNA]</scope>
    <source>
        <strain evidence="7 8">CC-CFT640</strain>
    </source>
</reference>
<dbReference type="InterPro" id="IPR017941">
    <property type="entry name" value="Rieske_2Fe-2S"/>
</dbReference>
<evidence type="ECO:0000313" key="8">
    <source>
        <dbReference type="Proteomes" id="UP000321638"/>
    </source>
</evidence>
<keyword evidence="4" id="KW-0408">Iron</keyword>
<feature type="domain" description="Rieske" evidence="6">
    <location>
        <begin position="9"/>
        <end position="115"/>
    </location>
</feature>
<dbReference type="GO" id="GO:0046872">
    <property type="term" value="F:metal ion binding"/>
    <property type="evidence" value="ECO:0007669"/>
    <property type="project" value="UniProtKB-KW"/>
</dbReference>
<keyword evidence="3" id="KW-0560">Oxidoreductase</keyword>
<keyword evidence="2" id="KW-0479">Metal-binding</keyword>
<protein>
    <submittedName>
        <fullName evidence="7">Rieske 2Fe-2S domain-containing protein</fullName>
    </submittedName>
</protein>
<organism evidence="7 8">
    <name type="scientific">Vineibacter terrae</name>
    <dbReference type="NCBI Taxonomy" id="2586908"/>
    <lineage>
        <taxon>Bacteria</taxon>
        <taxon>Pseudomonadati</taxon>
        <taxon>Pseudomonadota</taxon>
        <taxon>Alphaproteobacteria</taxon>
        <taxon>Hyphomicrobiales</taxon>
        <taxon>Vineibacter</taxon>
    </lineage>
</organism>
<dbReference type="OrthoDB" id="9800776at2"/>
<dbReference type="PANTHER" id="PTHR21266">
    <property type="entry name" value="IRON-SULFUR DOMAIN CONTAINING PROTEIN"/>
    <property type="match status" value="1"/>
</dbReference>
<evidence type="ECO:0000256" key="4">
    <source>
        <dbReference type="ARBA" id="ARBA00023004"/>
    </source>
</evidence>
<dbReference type="PANTHER" id="PTHR21266:SF59">
    <property type="entry name" value="BLR4922 PROTEIN"/>
    <property type="match status" value="1"/>
</dbReference>
<evidence type="ECO:0000259" key="6">
    <source>
        <dbReference type="PROSITE" id="PS51296"/>
    </source>
</evidence>
<evidence type="ECO:0000256" key="3">
    <source>
        <dbReference type="ARBA" id="ARBA00023002"/>
    </source>
</evidence>
<evidence type="ECO:0000256" key="5">
    <source>
        <dbReference type="ARBA" id="ARBA00023014"/>
    </source>
</evidence>
<dbReference type="GO" id="GO:0051537">
    <property type="term" value="F:2 iron, 2 sulfur cluster binding"/>
    <property type="evidence" value="ECO:0007669"/>
    <property type="project" value="UniProtKB-KW"/>
</dbReference>
<dbReference type="InterPro" id="IPR045623">
    <property type="entry name" value="LigXa_C"/>
</dbReference>
<dbReference type="Pfam" id="PF19301">
    <property type="entry name" value="LigXa_C"/>
    <property type="match status" value="1"/>
</dbReference>
<comment type="caution">
    <text evidence="7">The sequence shown here is derived from an EMBL/GenBank/DDBJ whole genome shotgun (WGS) entry which is preliminary data.</text>
</comment>
<keyword evidence="5" id="KW-0411">Iron-sulfur</keyword>
<sequence length="422" mass="48017">MGDFMRQYWLPAAMSSELKADGDPMRLMLLGEKLIAFRDSSGRVGVMDHRCPHRCASLFLGRNEENGLRCVYHGWKFDADGNCVDMPSVPTHQDFKDKVKAKAYKAAERNGLIWVYMGDRKAAPPLPLIEPSLLPAHDMTVNFVQRSCNWLQGLEGDIDTSHFGFLHVGEKKVEDFDPDDMLRYTVLNRAPEYHVADSPWGTTYAAYRPAEEGGTYWRFANYMFPFWTQTPQGEFATHVGARAWVPMDDNNTMFVHLHWASAKPSVKPIKKDGTVLLHVNRVHDYQPNTTDWYGRWRLKRNEANDWGIDREAQRDGRIFTGINNIHLQDQAVTESMGPITDHAFEHLGPSDRMIARTRRRALQAARAFRDTGAAPPGVDDPNVFMQSRSGYFILKDGVDWRDAYAQQVGTAERPAPMPQAAE</sequence>
<accession>A0A5C8PI65</accession>
<dbReference type="PROSITE" id="PS51296">
    <property type="entry name" value="RIESKE"/>
    <property type="match status" value="1"/>
</dbReference>